<evidence type="ECO:0008006" key="4">
    <source>
        <dbReference type="Google" id="ProtNLM"/>
    </source>
</evidence>
<protein>
    <recommendedName>
        <fullName evidence="4">Transmembrane protein</fullName>
    </recommendedName>
</protein>
<proteinExistence type="predicted"/>
<reference evidence="2" key="1">
    <citation type="journal article" date="2020" name="Stud. Mycol.">
        <title>101 Dothideomycetes genomes: a test case for predicting lifestyles and emergence of pathogens.</title>
        <authorList>
            <person name="Haridas S."/>
            <person name="Albert R."/>
            <person name="Binder M."/>
            <person name="Bloem J."/>
            <person name="Labutti K."/>
            <person name="Salamov A."/>
            <person name="Andreopoulos B."/>
            <person name="Baker S."/>
            <person name="Barry K."/>
            <person name="Bills G."/>
            <person name="Bluhm B."/>
            <person name="Cannon C."/>
            <person name="Castanera R."/>
            <person name="Culley D."/>
            <person name="Daum C."/>
            <person name="Ezra D."/>
            <person name="Gonzalez J."/>
            <person name="Henrissat B."/>
            <person name="Kuo A."/>
            <person name="Liang C."/>
            <person name="Lipzen A."/>
            <person name="Lutzoni F."/>
            <person name="Magnuson J."/>
            <person name="Mondo S."/>
            <person name="Nolan M."/>
            <person name="Ohm R."/>
            <person name="Pangilinan J."/>
            <person name="Park H.-J."/>
            <person name="Ramirez L."/>
            <person name="Alfaro M."/>
            <person name="Sun H."/>
            <person name="Tritt A."/>
            <person name="Yoshinaga Y."/>
            <person name="Zwiers L.-H."/>
            <person name="Turgeon B."/>
            <person name="Goodwin S."/>
            <person name="Spatafora J."/>
            <person name="Crous P."/>
            <person name="Grigoriev I."/>
        </authorList>
    </citation>
    <scope>NUCLEOTIDE SEQUENCE</scope>
    <source>
        <strain evidence="2">CBS 125425</strain>
    </source>
</reference>
<sequence>MWQVFRRPHLFAWRLYKEELRYNITRKYPYGKAFKPIVLVWSGLILGALIVFSYGTNGFDKDFQYTTEPNVTESKREWFHNKFFTWGSDNLDPKCQSTDIPVGHEFLTTNLGLRYTVKRILFFPSDSKPFEQRSSISYHNSDLFNCETNDIGIYLRKADGSKPMGGNWDNLWWSWMDSTADAIARCDMYNDEGYFTLEFHVEYKPFVTDYSYLAVENATTHASFWWGARLLNAYFLGTQYVMSGKLPDNNPNTEVYTRTTLSRPFTEGYMVAKIFRSLILADLGNSDAPNLLLEDDLLQYALDSGEDNFNRIEGGPLFPDRSKRDWQLFSAIPPPGEPLSVDTAVPLNQAFEKLRDKTGELGTKTARIYAEYICTVPGPRSKGATVAFTLVSTLALFQAAWALFKYFLDLMVTWDTQKHPRRNWCECCDRDCISQEELEAMQAGPTSAHVGKHGIGKIFEARKSQISVTSSTRALLLDDGNEV</sequence>
<keyword evidence="1" id="KW-0812">Transmembrane</keyword>
<dbReference type="EMBL" id="ML996269">
    <property type="protein sequence ID" value="KAF2728701.1"/>
    <property type="molecule type" value="Genomic_DNA"/>
</dbReference>
<organism evidence="2 3">
    <name type="scientific">Polyplosphaeria fusca</name>
    <dbReference type="NCBI Taxonomy" id="682080"/>
    <lineage>
        <taxon>Eukaryota</taxon>
        <taxon>Fungi</taxon>
        <taxon>Dikarya</taxon>
        <taxon>Ascomycota</taxon>
        <taxon>Pezizomycotina</taxon>
        <taxon>Dothideomycetes</taxon>
        <taxon>Pleosporomycetidae</taxon>
        <taxon>Pleosporales</taxon>
        <taxon>Tetraplosphaeriaceae</taxon>
        <taxon>Polyplosphaeria</taxon>
    </lineage>
</organism>
<gene>
    <name evidence="2" type="ORF">EJ04DRAFT_503614</name>
</gene>
<evidence type="ECO:0000313" key="3">
    <source>
        <dbReference type="Proteomes" id="UP000799444"/>
    </source>
</evidence>
<evidence type="ECO:0000313" key="2">
    <source>
        <dbReference type="EMBL" id="KAF2728701.1"/>
    </source>
</evidence>
<comment type="caution">
    <text evidence="2">The sequence shown here is derived from an EMBL/GenBank/DDBJ whole genome shotgun (WGS) entry which is preliminary data.</text>
</comment>
<keyword evidence="1" id="KW-1133">Transmembrane helix</keyword>
<name>A0A9P4UX81_9PLEO</name>
<dbReference type="OrthoDB" id="3220769at2759"/>
<dbReference type="AlphaFoldDB" id="A0A9P4UX81"/>
<keyword evidence="3" id="KW-1185">Reference proteome</keyword>
<feature type="transmembrane region" description="Helical" evidence="1">
    <location>
        <begin position="36"/>
        <end position="55"/>
    </location>
</feature>
<keyword evidence="1" id="KW-0472">Membrane</keyword>
<evidence type="ECO:0000256" key="1">
    <source>
        <dbReference type="SAM" id="Phobius"/>
    </source>
</evidence>
<dbReference type="Proteomes" id="UP000799444">
    <property type="component" value="Unassembled WGS sequence"/>
</dbReference>
<accession>A0A9P4UX81</accession>